<dbReference type="Proteomes" id="UP000521943">
    <property type="component" value="Unassembled WGS sequence"/>
</dbReference>
<evidence type="ECO:0000313" key="3">
    <source>
        <dbReference type="Proteomes" id="UP000521943"/>
    </source>
</evidence>
<feature type="compositionally biased region" description="Basic and acidic residues" evidence="1">
    <location>
        <begin position="256"/>
        <end position="269"/>
    </location>
</feature>
<evidence type="ECO:0000313" key="2">
    <source>
        <dbReference type="EMBL" id="KAF6751243.1"/>
    </source>
</evidence>
<feature type="compositionally biased region" description="Basic and acidic residues" evidence="1">
    <location>
        <begin position="138"/>
        <end position="151"/>
    </location>
</feature>
<proteinExistence type="predicted"/>
<feature type="compositionally biased region" description="Basic and acidic residues" evidence="1">
    <location>
        <begin position="277"/>
        <end position="288"/>
    </location>
</feature>
<organism evidence="2 3">
    <name type="scientific">Ephemerocybe angulata</name>
    <dbReference type="NCBI Taxonomy" id="980116"/>
    <lineage>
        <taxon>Eukaryota</taxon>
        <taxon>Fungi</taxon>
        <taxon>Dikarya</taxon>
        <taxon>Basidiomycota</taxon>
        <taxon>Agaricomycotina</taxon>
        <taxon>Agaricomycetes</taxon>
        <taxon>Agaricomycetidae</taxon>
        <taxon>Agaricales</taxon>
        <taxon>Agaricineae</taxon>
        <taxon>Psathyrellaceae</taxon>
        <taxon>Ephemerocybe</taxon>
    </lineage>
</organism>
<name>A0A8H6HQC6_9AGAR</name>
<comment type="caution">
    <text evidence="2">The sequence shown here is derived from an EMBL/GenBank/DDBJ whole genome shotgun (WGS) entry which is preliminary data.</text>
</comment>
<feature type="region of interest" description="Disordered" evidence="1">
    <location>
        <begin position="238"/>
        <end position="288"/>
    </location>
</feature>
<dbReference type="EMBL" id="JACGCI010000051">
    <property type="protein sequence ID" value="KAF6751243.1"/>
    <property type="molecule type" value="Genomic_DNA"/>
</dbReference>
<feature type="region of interest" description="Disordered" evidence="1">
    <location>
        <begin position="136"/>
        <end position="173"/>
    </location>
</feature>
<dbReference type="OrthoDB" id="10617556at2759"/>
<evidence type="ECO:0000256" key="1">
    <source>
        <dbReference type="SAM" id="MobiDB-lite"/>
    </source>
</evidence>
<dbReference type="AlphaFoldDB" id="A0A8H6HQC6"/>
<protein>
    <submittedName>
        <fullName evidence="2">Uncharacterized protein</fullName>
    </submittedName>
</protein>
<accession>A0A8H6HQC6</accession>
<reference evidence="2 3" key="1">
    <citation type="submission" date="2020-07" db="EMBL/GenBank/DDBJ databases">
        <title>Comparative genomics of pyrophilous fungi reveals a link between fire events and developmental genes.</title>
        <authorList>
            <consortium name="DOE Joint Genome Institute"/>
            <person name="Steindorff A.S."/>
            <person name="Carver A."/>
            <person name="Calhoun S."/>
            <person name="Stillman K."/>
            <person name="Liu H."/>
            <person name="Lipzen A."/>
            <person name="Pangilinan J."/>
            <person name="Labutti K."/>
            <person name="Bruns T.D."/>
            <person name="Grigoriev I.V."/>
        </authorList>
    </citation>
    <scope>NUCLEOTIDE SEQUENCE [LARGE SCALE GENOMIC DNA]</scope>
    <source>
        <strain evidence="2 3">CBS 144469</strain>
    </source>
</reference>
<gene>
    <name evidence="2" type="ORF">DFP72DRAFT_850883</name>
</gene>
<sequence length="381" mass="42166">MPRIHDTTLFGTAPIRICALDANLRARFARTSIFAWTHQIFARGLKICAQVTGPPQFDSDNDQAVAEDLQKRLGGGSGIRHRGNSTPFSGPPKIAIPSRIDRRRTVIPGVPEVKRRLSGWWECKSATLDPVFRTSKNRNCDPHQPKSDHWTRKSSLAPPRLLEPTGSFTPFSPLEISSQAKRYATHSPRYPNPDLPNARYCPQLNDETRDLTYFDSPVKFGRTSVLSESVNQHPLLGALEARRRADTQPGTTSRQGVRDSEATPQREAHQAIYPDVPSRDKNAEHHESGLAARKWAALGGLTPGLLSTISTFSDSHGPVYVFAAERVKTLRSTHHTYLKVSAGVLRASQLEEIVGDLGTIPPPTIQRNPAIRPVSLPIEQL</sequence>
<keyword evidence="3" id="KW-1185">Reference proteome</keyword>